<accession>A0AA96WKF4</accession>
<evidence type="ECO:0000256" key="1">
    <source>
        <dbReference type="SAM" id="MobiDB-lite"/>
    </source>
</evidence>
<evidence type="ECO:0000256" key="2">
    <source>
        <dbReference type="SAM" id="Phobius"/>
    </source>
</evidence>
<dbReference type="Pfam" id="PF23357">
    <property type="entry name" value="DUF7088"/>
    <property type="match status" value="1"/>
</dbReference>
<dbReference type="PANTHER" id="PTHR12969:SF7">
    <property type="entry name" value="INTRAFLAGELLAR TRANSPORT PROTEIN 52 HOMOLOG"/>
    <property type="match status" value="1"/>
</dbReference>
<evidence type="ECO:0000259" key="4">
    <source>
        <dbReference type="Pfam" id="PF23357"/>
    </source>
</evidence>
<protein>
    <submittedName>
        <fullName evidence="5">ABC transporter</fullName>
    </submittedName>
</protein>
<dbReference type="PANTHER" id="PTHR12969">
    <property type="entry name" value="NGD5/OSM-6/IFT52"/>
    <property type="match status" value="1"/>
</dbReference>
<gene>
    <name evidence="5" type="ORF">HJG54_22360</name>
</gene>
<feature type="compositionally biased region" description="Pro residues" evidence="1">
    <location>
        <begin position="414"/>
        <end position="428"/>
    </location>
</feature>
<feature type="domain" description="ABC-type uncharacterised transport system" evidence="3">
    <location>
        <begin position="192"/>
        <end position="457"/>
    </location>
</feature>
<organism evidence="5">
    <name type="scientific">Leptolyngbya sp. NK1-12</name>
    <dbReference type="NCBI Taxonomy" id="2547451"/>
    <lineage>
        <taxon>Bacteria</taxon>
        <taxon>Bacillati</taxon>
        <taxon>Cyanobacteriota</taxon>
        <taxon>Cyanophyceae</taxon>
        <taxon>Leptolyngbyales</taxon>
        <taxon>Leptolyngbyaceae</taxon>
        <taxon>Leptolyngbya group</taxon>
        <taxon>Leptolyngbya</taxon>
    </lineage>
</organism>
<reference evidence="5" key="1">
    <citation type="submission" date="2020-05" db="EMBL/GenBank/DDBJ databases">
        <authorList>
            <person name="Zhu T."/>
            <person name="Keshari N."/>
            <person name="Lu X."/>
        </authorList>
    </citation>
    <scope>NUCLEOTIDE SEQUENCE</scope>
    <source>
        <strain evidence="5">NK1-12</strain>
    </source>
</reference>
<keyword evidence="2" id="KW-0812">Transmembrane</keyword>
<feature type="region of interest" description="Disordered" evidence="1">
    <location>
        <begin position="365"/>
        <end position="435"/>
    </location>
</feature>
<dbReference type="SUPFAM" id="SSF52317">
    <property type="entry name" value="Class I glutamine amidotransferase-like"/>
    <property type="match status" value="1"/>
</dbReference>
<dbReference type="EMBL" id="CP053586">
    <property type="protein sequence ID" value="WNZ26740.1"/>
    <property type="molecule type" value="Genomic_DNA"/>
</dbReference>
<dbReference type="InterPro" id="IPR039975">
    <property type="entry name" value="IFT52"/>
</dbReference>
<dbReference type="InterPro" id="IPR055396">
    <property type="entry name" value="DUF7088"/>
</dbReference>
<evidence type="ECO:0000259" key="3">
    <source>
        <dbReference type="Pfam" id="PF09822"/>
    </source>
</evidence>
<sequence>MGLTAGAIAGWAVMPLALIGIGGVLLLLWLLTSGFTQASFWNRRSTQAGTNALIATLAVLAILGFVNFLAVRYNTRVDLTENQIFTLAPQTQDVLRELDQPVKAWIFSPNPSAADRQLLDNYRRETEQFSFEFVDPQAKPGVAREFGVQSIGELYLEAGEKRRLVQTVTPQERISERKLTNSLVQITNTEQQKVYFLQGHGERSLEPGQGAFSQAKTRLGEESFAAEPLNLATNPKIPDDAGVVVIAGAQRPLLDVELTALRDYLKRKSGLMLMLDPQTNSNLNTLLKEWGVTVSDRLVTDPAGQSSGLGAGVVIVNQYGDHPITRGFSNGISFYPLVSPLQIQPVTGVQVTPLLITDPRTSAQQIAASGEVQSTPEDPKGPFDIGAALSRTVATETAKPSPSPSPSPQAASPSPSPSPPPSPSPSPSPEAEQNTPEARLVVIGGSSFATDGLFDQQLNGDVFLNSVSWLSQQDDQVLSIRPKEATNRRIVMSVGQQLSAVLLALVLLPLVGFASAALVWWRRR</sequence>
<proteinExistence type="predicted"/>
<feature type="transmembrane region" description="Helical" evidence="2">
    <location>
        <begin position="52"/>
        <end position="73"/>
    </location>
</feature>
<dbReference type="AlphaFoldDB" id="A0AA96WKF4"/>
<keyword evidence="2" id="KW-1133">Transmembrane helix</keyword>
<feature type="domain" description="DUF7088" evidence="4">
    <location>
        <begin position="81"/>
        <end position="150"/>
    </location>
</feature>
<dbReference type="InterPro" id="IPR019196">
    <property type="entry name" value="ABC_transp_unknown"/>
</dbReference>
<feature type="compositionally biased region" description="Polar residues" evidence="1">
    <location>
        <begin position="365"/>
        <end position="376"/>
    </location>
</feature>
<feature type="transmembrane region" description="Helical" evidence="2">
    <location>
        <begin position="6"/>
        <end position="31"/>
    </location>
</feature>
<dbReference type="Pfam" id="PF09822">
    <property type="entry name" value="ABC_transp_aux"/>
    <property type="match status" value="1"/>
</dbReference>
<feature type="transmembrane region" description="Helical" evidence="2">
    <location>
        <begin position="498"/>
        <end position="521"/>
    </location>
</feature>
<keyword evidence="2" id="KW-0472">Membrane</keyword>
<evidence type="ECO:0000313" key="5">
    <source>
        <dbReference type="EMBL" id="WNZ26740.1"/>
    </source>
</evidence>
<dbReference type="InterPro" id="IPR029062">
    <property type="entry name" value="Class_I_gatase-like"/>
</dbReference>
<name>A0AA96WKF4_9CYAN</name>